<accession>A0A8X6WJ63</accession>
<keyword evidence="2 6" id="KW-0238">DNA-binding</keyword>
<sequence>MQRASFSIDSLISGNSASPGYRNPVAAFQLPFFYNGYVFLPRSGLYPAGALGFPGQGPLCLPDHFAGAPRPPFPDAPLDCRNNTGGYTTAASPSSTTSNRSSVFDLQHSPTGMSTTRDSSSSPDVTTLDDDMSDEHSLSPEDEDIVGKGSSGEDRTRDGKGGRRRRTAFTSEQLLELEKEFHAKKYLSLTERSQIAHALKLSEVQVKIWFQNRRAKWKRVKAGLASGRVGSNNGGNGPKIVVPIPVHVNRMAIRSQHQQIEKTLASFGVYTDGGKRVECTILWGASSEVFL</sequence>
<dbReference type="EMBL" id="BMAU01021430">
    <property type="protein sequence ID" value="GFY35091.1"/>
    <property type="molecule type" value="Genomic_DNA"/>
</dbReference>
<dbReference type="SMART" id="SM00389">
    <property type="entry name" value="HOX"/>
    <property type="match status" value="1"/>
</dbReference>
<dbReference type="PROSITE" id="PS00027">
    <property type="entry name" value="HOMEOBOX_1"/>
    <property type="match status" value="1"/>
</dbReference>
<feature type="compositionally biased region" description="Polar residues" evidence="8">
    <location>
        <begin position="108"/>
        <end position="125"/>
    </location>
</feature>
<keyword evidence="4 6" id="KW-0539">Nucleus</keyword>
<feature type="domain" description="Homeobox" evidence="9">
    <location>
        <begin position="160"/>
        <end position="220"/>
    </location>
</feature>
<dbReference type="GO" id="GO:0000981">
    <property type="term" value="F:DNA-binding transcription factor activity, RNA polymerase II-specific"/>
    <property type="evidence" value="ECO:0007669"/>
    <property type="project" value="InterPro"/>
</dbReference>
<evidence type="ECO:0000256" key="5">
    <source>
        <dbReference type="ARBA" id="ARBA00068822"/>
    </source>
</evidence>
<dbReference type="PANTHER" id="PTHR24334:SF0">
    <property type="entry name" value="HOMEOBOX PROTEIN UNPLUGGED"/>
    <property type="match status" value="1"/>
</dbReference>
<dbReference type="InterPro" id="IPR009057">
    <property type="entry name" value="Homeodomain-like_sf"/>
</dbReference>
<dbReference type="InterPro" id="IPR020479">
    <property type="entry name" value="HD_metazoa"/>
</dbReference>
<evidence type="ECO:0000256" key="4">
    <source>
        <dbReference type="ARBA" id="ARBA00023242"/>
    </source>
</evidence>
<evidence type="ECO:0000256" key="7">
    <source>
        <dbReference type="RuleBase" id="RU000682"/>
    </source>
</evidence>
<dbReference type="PROSITE" id="PS50071">
    <property type="entry name" value="HOMEOBOX_2"/>
    <property type="match status" value="1"/>
</dbReference>
<evidence type="ECO:0000313" key="10">
    <source>
        <dbReference type="EMBL" id="GFY35091.1"/>
    </source>
</evidence>
<gene>
    <name evidence="10" type="primary">GBX2</name>
    <name evidence="10" type="ORF">TNCV_5044661</name>
</gene>
<feature type="region of interest" description="Disordered" evidence="8">
    <location>
        <begin position="72"/>
        <end position="167"/>
    </location>
</feature>
<dbReference type="SUPFAM" id="SSF46689">
    <property type="entry name" value="Homeodomain-like"/>
    <property type="match status" value="1"/>
</dbReference>
<reference evidence="10" key="1">
    <citation type="submission" date="2020-08" db="EMBL/GenBank/DDBJ databases">
        <title>Multicomponent nature underlies the extraordinary mechanical properties of spider dragline silk.</title>
        <authorList>
            <person name="Kono N."/>
            <person name="Nakamura H."/>
            <person name="Mori M."/>
            <person name="Yoshida Y."/>
            <person name="Ohtoshi R."/>
            <person name="Malay A.D."/>
            <person name="Moran D.A.P."/>
            <person name="Tomita M."/>
            <person name="Numata K."/>
            <person name="Arakawa K."/>
        </authorList>
    </citation>
    <scope>NUCLEOTIDE SEQUENCE</scope>
</reference>
<evidence type="ECO:0000259" key="9">
    <source>
        <dbReference type="PROSITE" id="PS50071"/>
    </source>
</evidence>
<feature type="compositionally biased region" description="Low complexity" evidence="8">
    <location>
        <begin position="88"/>
        <end position="102"/>
    </location>
</feature>
<dbReference type="InterPro" id="IPR017970">
    <property type="entry name" value="Homeobox_CS"/>
</dbReference>
<evidence type="ECO:0000256" key="6">
    <source>
        <dbReference type="PROSITE-ProRule" id="PRU00108"/>
    </source>
</evidence>
<dbReference type="Pfam" id="PF00046">
    <property type="entry name" value="Homeodomain"/>
    <property type="match status" value="1"/>
</dbReference>
<keyword evidence="3 6" id="KW-0371">Homeobox</keyword>
<comment type="caution">
    <text evidence="10">The sequence shown here is derived from an EMBL/GenBank/DDBJ whole genome shotgun (WGS) entry which is preliminary data.</text>
</comment>
<dbReference type="PRINTS" id="PR00024">
    <property type="entry name" value="HOMEOBOX"/>
</dbReference>
<proteinExistence type="predicted"/>
<comment type="subcellular location">
    <subcellularLocation>
        <location evidence="1 6 7">Nucleus</location>
    </subcellularLocation>
</comment>
<evidence type="ECO:0000256" key="8">
    <source>
        <dbReference type="SAM" id="MobiDB-lite"/>
    </source>
</evidence>
<evidence type="ECO:0000256" key="2">
    <source>
        <dbReference type="ARBA" id="ARBA00023125"/>
    </source>
</evidence>
<keyword evidence="11" id="KW-1185">Reference proteome</keyword>
<dbReference type="Gene3D" id="1.10.10.60">
    <property type="entry name" value="Homeodomain-like"/>
    <property type="match status" value="1"/>
</dbReference>
<dbReference type="FunFam" id="1.10.10.60:FF:000360">
    <property type="entry name" value="Gastrulation brain homeobox"/>
    <property type="match status" value="1"/>
</dbReference>
<dbReference type="GO" id="GO:0000977">
    <property type="term" value="F:RNA polymerase II transcription regulatory region sequence-specific DNA binding"/>
    <property type="evidence" value="ECO:0007669"/>
    <property type="project" value="TreeGrafter"/>
</dbReference>
<dbReference type="GO" id="GO:0005634">
    <property type="term" value="C:nucleus"/>
    <property type="evidence" value="ECO:0007669"/>
    <property type="project" value="UniProtKB-SubCell"/>
</dbReference>
<evidence type="ECO:0000313" key="11">
    <source>
        <dbReference type="Proteomes" id="UP000887159"/>
    </source>
</evidence>
<evidence type="ECO:0000256" key="1">
    <source>
        <dbReference type="ARBA" id="ARBA00004123"/>
    </source>
</evidence>
<protein>
    <recommendedName>
        <fullName evidence="5">Homeobox protein unplugged</fullName>
    </recommendedName>
</protein>
<dbReference type="AlphaFoldDB" id="A0A8X6WJ63"/>
<organism evidence="10 11">
    <name type="scientific">Trichonephila clavipes</name>
    <name type="common">Golden silk orbweaver</name>
    <name type="synonym">Nephila clavipes</name>
    <dbReference type="NCBI Taxonomy" id="2585209"/>
    <lineage>
        <taxon>Eukaryota</taxon>
        <taxon>Metazoa</taxon>
        <taxon>Ecdysozoa</taxon>
        <taxon>Arthropoda</taxon>
        <taxon>Chelicerata</taxon>
        <taxon>Arachnida</taxon>
        <taxon>Araneae</taxon>
        <taxon>Araneomorphae</taxon>
        <taxon>Entelegynae</taxon>
        <taxon>Araneoidea</taxon>
        <taxon>Nephilidae</taxon>
        <taxon>Trichonephila</taxon>
    </lineage>
</organism>
<evidence type="ECO:0000256" key="3">
    <source>
        <dbReference type="ARBA" id="ARBA00023155"/>
    </source>
</evidence>
<dbReference type="InterPro" id="IPR042982">
    <property type="entry name" value="GBX-1/2"/>
</dbReference>
<dbReference type="PANTHER" id="PTHR24334">
    <property type="entry name" value="HOMEOBOX PROTEIN GBX"/>
    <property type="match status" value="1"/>
</dbReference>
<dbReference type="CDD" id="cd00086">
    <property type="entry name" value="homeodomain"/>
    <property type="match status" value="1"/>
</dbReference>
<name>A0A8X6WJ63_TRICX</name>
<feature type="compositionally biased region" description="Basic and acidic residues" evidence="8">
    <location>
        <begin position="151"/>
        <end position="161"/>
    </location>
</feature>
<dbReference type="Proteomes" id="UP000887159">
    <property type="component" value="Unassembled WGS sequence"/>
</dbReference>
<dbReference type="GO" id="GO:0051960">
    <property type="term" value="P:regulation of nervous system development"/>
    <property type="evidence" value="ECO:0007669"/>
    <property type="project" value="TreeGrafter"/>
</dbReference>
<dbReference type="InterPro" id="IPR001356">
    <property type="entry name" value="HD"/>
</dbReference>
<feature type="DNA-binding region" description="Homeobox" evidence="6">
    <location>
        <begin position="162"/>
        <end position="221"/>
    </location>
</feature>